<reference evidence="3" key="2">
    <citation type="submission" date="2013-07" db="EMBL/GenBank/DDBJ databases">
        <authorList>
            <consortium name="The Broad Institute Genome Sequencing Platform"/>
            <person name="Cuomo C."/>
            <person name="Litvintseva A."/>
            <person name="Chen Y."/>
            <person name="Heitman J."/>
            <person name="Sun S."/>
            <person name="Springer D."/>
            <person name="Dromer F."/>
            <person name="Young S.K."/>
            <person name="Zeng Q."/>
            <person name="Gargeya S."/>
            <person name="Fitzgerald M."/>
            <person name="Abouelleil A."/>
            <person name="Alvarado L."/>
            <person name="Berlin A.M."/>
            <person name="Chapman S.B."/>
            <person name="Dewar J."/>
            <person name="Goldberg J."/>
            <person name="Griggs A."/>
            <person name="Gujja S."/>
            <person name="Hansen M."/>
            <person name="Howarth C."/>
            <person name="Imamovic A."/>
            <person name="Larimer J."/>
            <person name="McCowan C."/>
            <person name="Murphy C."/>
            <person name="Pearson M."/>
            <person name="Priest M."/>
            <person name="Roberts A."/>
            <person name="Saif S."/>
            <person name="Shea T."/>
            <person name="Sykes S."/>
            <person name="Wortman J."/>
            <person name="Nusbaum C."/>
            <person name="Birren B."/>
        </authorList>
    </citation>
    <scope>NUCLEOTIDE SEQUENCE</scope>
    <source>
        <strain evidence="3">CBS 10118</strain>
    </source>
</reference>
<evidence type="ECO:0000313" key="2">
    <source>
        <dbReference type="EMBL" id="OCF23453.1"/>
    </source>
</evidence>
<feature type="region of interest" description="Disordered" evidence="1">
    <location>
        <begin position="34"/>
        <end position="199"/>
    </location>
</feature>
<dbReference type="KEGG" id="kbi:30210834"/>
<feature type="compositionally biased region" description="Polar residues" evidence="1">
    <location>
        <begin position="189"/>
        <end position="199"/>
    </location>
</feature>
<dbReference type="EMBL" id="CP144546">
    <property type="protein sequence ID" value="WVW85787.1"/>
    <property type="molecule type" value="Genomic_DNA"/>
</dbReference>
<feature type="compositionally biased region" description="Low complexity" evidence="1">
    <location>
        <begin position="48"/>
        <end position="77"/>
    </location>
</feature>
<evidence type="ECO:0000313" key="4">
    <source>
        <dbReference type="Proteomes" id="UP000092730"/>
    </source>
</evidence>
<gene>
    <name evidence="2" type="ORF">I302_06435</name>
    <name evidence="3" type="ORF">I302_107825</name>
</gene>
<dbReference type="GeneID" id="30210834"/>
<evidence type="ECO:0000256" key="1">
    <source>
        <dbReference type="SAM" id="MobiDB-lite"/>
    </source>
</evidence>
<name>A0A1B9FXF4_9TREE</name>
<dbReference type="AlphaFoldDB" id="A0A1B9FXF4"/>
<organism evidence="2">
    <name type="scientific">Kwoniella bestiolae CBS 10118</name>
    <dbReference type="NCBI Taxonomy" id="1296100"/>
    <lineage>
        <taxon>Eukaryota</taxon>
        <taxon>Fungi</taxon>
        <taxon>Dikarya</taxon>
        <taxon>Basidiomycota</taxon>
        <taxon>Agaricomycotina</taxon>
        <taxon>Tremellomycetes</taxon>
        <taxon>Tremellales</taxon>
        <taxon>Cryptococcaceae</taxon>
        <taxon>Kwoniella</taxon>
    </lineage>
</organism>
<feature type="compositionally biased region" description="Basic and acidic residues" evidence="1">
    <location>
        <begin position="281"/>
        <end position="295"/>
    </location>
</feature>
<dbReference type="OrthoDB" id="2575715at2759"/>
<feature type="compositionally biased region" description="Polar residues" evidence="1">
    <location>
        <begin position="162"/>
        <end position="174"/>
    </location>
</feature>
<dbReference type="Proteomes" id="UP000092730">
    <property type="component" value="Chromosome 6"/>
</dbReference>
<feature type="region of interest" description="Disordered" evidence="1">
    <location>
        <begin position="469"/>
        <end position="502"/>
    </location>
</feature>
<feature type="region of interest" description="Disordered" evidence="1">
    <location>
        <begin position="212"/>
        <end position="319"/>
    </location>
</feature>
<proteinExistence type="predicted"/>
<feature type="compositionally biased region" description="Basic and acidic residues" evidence="1">
    <location>
        <begin position="470"/>
        <end position="480"/>
    </location>
</feature>
<feature type="compositionally biased region" description="Polar residues" evidence="1">
    <location>
        <begin position="212"/>
        <end position="226"/>
    </location>
</feature>
<accession>A0A1B9FXF4</accession>
<dbReference type="EMBL" id="KI894023">
    <property type="protein sequence ID" value="OCF23453.1"/>
    <property type="molecule type" value="Genomic_DNA"/>
</dbReference>
<reference evidence="2" key="3">
    <citation type="submission" date="2014-01" db="EMBL/GenBank/DDBJ databases">
        <title>Evolution of pathogenesis and genome organization in the Tremellales.</title>
        <authorList>
            <person name="Cuomo C."/>
            <person name="Litvintseva A."/>
            <person name="Heitman J."/>
            <person name="Chen Y."/>
            <person name="Sun S."/>
            <person name="Springer D."/>
            <person name="Dromer F."/>
            <person name="Young S."/>
            <person name="Zeng Q."/>
            <person name="Chapman S."/>
            <person name="Gujja S."/>
            <person name="Saif S."/>
            <person name="Birren B."/>
        </authorList>
    </citation>
    <scope>NUCLEOTIDE SEQUENCE</scope>
    <source>
        <strain evidence="2">CBS 10118</strain>
    </source>
</reference>
<protein>
    <submittedName>
        <fullName evidence="2">Uncharacterized protein</fullName>
    </submittedName>
</protein>
<reference evidence="2" key="1">
    <citation type="submission" date="2013-07" db="EMBL/GenBank/DDBJ databases">
        <title>The Genome Sequence of Cryptococcus bestiolae CBS10118.</title>
        <authorList>
            <consortium name="The Broad Institute Genome Sequencing Platform"/>
            <person name="Cuomo C."/>
            <person name="Litvintseva A."/>
            <person name="Chen Y."/>
            <person name="Heitman J."/>
            <person name="Sun S."/>
            <person name="Springer D."/>
            <person name="Dromer F."/>
            <person name="Young S.K."/>
            <person name="Zeng Q."/>
            <person name="Gargeya S."/>
            <person name="Fitzgerald M."/>
            <person name="Abouelleil A."/>
            <person name="Alvarado L."/>
            <person name="Berlin A.M."/>
            <person name="Chapman S.B."/>
            <person name="Dewar J."/>
            <person name="Goldberg J."/>
            <person name="Griggs A."/>
            <person name="Gujja S."/>
            <person name="Hansen M."/>
            <person name="Howarth C."/>
            <person name="Imamovic A."/>
            <person name="Larimer J."/>
            <person name="McCowan C."/>
            <person name="Murphy C."/>
            <person name="Pearson M."/>
            <person name="Priest M."/>
            <person name="Roberts A."/>
            <person name="Saif S."/>
            <person name="Shea T."/>
            <person name="Sykes S."/>
            <person name="Wortman J."/>
            <person name="Nusbaum C."/>
            <person name="Birren B."/>
        </authorList>
    </citation>
    <scope>NUCLEOTIDE SEQUENCE [LARGE SCALE GENOMIC DNA]</scope>
    <source>
        <strain evidence="2">CBS 10118</strain>
    </source>
</reference>
<feature type="compositionally biased region" description="Basic and acidic residues" evidence="1">
    <location>
        <begin position="487"/>
        <end position="502"/>
    </location>
</feature>
<reference evidence="3" key="4">
    <citation type="submission" date="2024-02" db="EMBL/GenBank/DDBJ databases">
        <title>Comparative genomics of Cryptococcus and Kwoniella reveals pathogenesis evolution and contrasting modes of karyotype evolution via chromosome fusion or intercentromeric recombination.</title>
        <authorList>
            <person name="Coelho M.A."/>
            <person name="David-Palma M."/>
            <person name="Shea T."/>
            <person name="Bowers K."/>
            <person name="McGinley-Smith S."/>
            <person name="Mohammad A.W."/>
            <person name="Gnirke A."/>
            <person name="Yurkov A.M."/>
            <person name="Nowrousian M."/>
            <person name="Sun S."/>
            <person name="Cuomo C.A."/>
            <person name="Heitman J."/>
        </authorList>
    </citation>
    <scope>NUCLEOTIDE SEQUENCE</scope>
    <source>
        <strain evidence="3">CBS 10118</strain>
    </source>
</reference>
<dbReference type="VEuPathDB" id="FungiDB:I302_06435"/>
<evidence type="ECO:0000313" key="3">
    <source>
        <dbReference type="EMBL" id="WVW85787.1"/>
    </source>
</evidence>
<dbReference type="RefSeq" id="XP_019044523.1">
    <property type="nucleotide sequence ID" value="XM_019193046.1"/>
</dbReference>
<sequence>MHSHPPSPRVTSGCIPSSSRSQYILADLQWIPIPTSRPRQSSQDKIRLSNLLSPRPSLNRMRSSSTLTKSSSTLSGSRHPISHESASGSTLGRGDLTSIRRKGSRIWSKAKEAGRKASLRHRSSPSSTFPGGPHNTPRGTAGSTSDEEEEEWEIVTPPMDSSEFTSTASPSHPSMQEEEEMFEGARGTGTISRISQRAQQGSALDLLDTSLNGRTSISPVSHITRNSGSGSGSGERSLEVDLGDYRFPTPPTHLCPSDTNPRPSVKPKRSWLEGGPLTVPAEHEEQERKLPDDHPFNSPVSSDQSHRASSLPSRMAHHTVREQSLLQQSEAVENRYNLLRSLHILRSELYHHNLNSIKILSSFEDILPPSISNGINRRLDVYWNKWSTILNTAGTQITTSLPSPPPHSGEYPTSMASQEHSRLKGLIPPPLTSDEMERLVWTLEESGKVASGTYRRMFGAKSRPRIMTSFEEKEADERGLRGWMVGEEERQDRDRWREGKRG</sequence>
<feature type="compositionally biased region" description="Polar residues" evidence="1">
    <location>
        <begin position="298"/>
        <end position="312"/>
    </location>
</feature>
<keyword evidence="4" id="KW-1185">Reference proteome</keyword>